<protein>
    <submittedName>
        <fullName evidence="14">Lig_chan-Glu_bd domain-containing protein</fullName>
    </submittedName>
</protein>
<gene>
    <name evidence="14" type="primary">AVEN_106369_1</name>
    <name evidence="14" type="ORF">NPIL_296881</name>
</gene>
<evidence type="ECO:0000256" key="5">
    <source>
        <dbReference type="ARBA" id="ARBA00022989"/>
    </source>
</evidence>
<keyword evidence="15" id="KW-1185">Reference proteome</keyword>
<evidence type="ECO:0000259" key="13">
    <source>
        <dbReference type="SMART" id="SM00918"/>
    </source>
</evidence>
<evidence type="ECO:0000256" key="11">
    <source>
        <dbReference type="ARBA" id="ARBA00023303"/>
    </source>
</evidence>
<keyword evidence="5 12" id="KW-1133">Transmembrane helix</keyword>
<evidence type="ECO:0000256" key="8">
    <source>
        <dbReference type="ARBA" id="ARBA00023170"/>
    </source>
</evidence>
<evidence type="ECO:0000256" key="10">
    <source>
        <dbReference type="ARBA" id="ARBA00023286"/>
    </source>
</evidence>
<dbReference type="Pfam" id="PF10613">
    <property type="entry name" value="Lig_chan-Glu_bd"/>
    <property type="match status" value="1"/>
</dbReference>
<dbReference type="PANTHER" id="PTHR42643">
    <property type="entry name" value="IONOTROPIC RECEPTOR 20A-RELATED"/>
    <property type="match status" value="1"/>
</dbReference>
<dbReference type="AlphaFoldDB" id="A0A8X6M821"/>
<sequence length="408" mass="46578">MKFFHFPSKIKVATFEIPRSMTVQIINNRTVLGGGEGEMLQCLANKLNFEIEIFLSPNGQFGSRHSNGTWDGVIGLVESGEADIGMQSLSISEERMKAVDFSIPYFAHQKAFTVKEPGLMPKITAFTYPFTMNVWILYLLMVLAVTVLFQRIIFRKITLLGSFLWVLGSIVSQPMGNIRDTPWRRVLLGFWLTIAVTMPFFYKTSFLSFLTMPEKEPVPRTFEELSRAVLSGKYKCLTLKGSIDKQLLRESKNEYMVKLGEIIEKNDWEFSYGESIQDLLDDPVALITTRGAMRLFFGSPPYINVRESDDNLGILYAGIAVNKEFCCRERLNDVLHRLNNGGFINKWLNDNAFAGTLKKRLEVKYEEPELPLKLQDLKLAFFTLFSGYALAFLAFLAELLIPKRFVPQ</sequence>
<dbReference type="OrthoDB" id="6117597at2759"/>
<evidence type="ECO:0000313" key="14">
    <source>
        <dbReference type="EMBL" id="GFS30350.1"/>
    </source>
</evidence>
<evidence type="ECO:0000256" key="3">
    <source>
        <dbReference type="ARBA" id="ARBA00022475"/>
    </source>
</evidence>
<name>A0A8X6M821_NEPPI</name>
<organism evidence="14 15">
    <name type="scientific">Nephila pilipes</name>
    <name type="common">Giant wood spider</name>
    <name type="synonym">Nephila maculata</name>
    <dbReference type="NCBI Taxonomy" id="299642"/>
    <lineage>
        <taxon>Eukaryota</taxon>
        <taxon>Metazoa</taxon>
        <taxon>Ecdysozoa</taxon>
        <taxon>Arthropoda</taxon>
        <taxon>Chelicerata</taxon>
        <taxon>Arachnida</taxon>
        <taxon>Araneae</taxon>
        <taxon>Araneomorphae</taxon>
        <taxon>Entelegynae</taxon>
        <taxon>Araneoidea</taxon>
        <taxon>Nephilidae</taxon>
        <taxon>Nephila</taxon>
    </lineage>
</organism>
<feature type="transmembrane region" description="Helical" evidence="12">
    <location>
        <begin position="379"/>
        <end position="401"/>
    </location>
</feature>
<accession>A0A8X6M821</accession>
<dbReference type="Proteomes" id="UP000887013">
    <property type="component" value="Unassembled WGS sequence"/>
</dbReference>
<feature type="transmembrane region" description="Helical" evidence="12">
    <location>
        <begin position="125"/>
        <end position="147"/>
    </location>
</feature>
<dbReference type="Gene3D" id="3.40.190.10">
    <property type="entry name" value="Periplasmic binding protein-like II"/>
    <property type="match status" value="1"/>
</dbReference>
<evidence type="ECO:0000313" key="15">
    <source>
        <dbReference type="Proteomes" id="UP000887013"/>
    </source>
</evidence>
<keyword evidence="8" id="KW-0675">Receptor</keyword>
<keyword evidence="11" id="KW-0407">Ion channel</keyword>
<reference evidence="14" key="1">
    <citation type="submission" date="2020-08" db="EMBL/GenBank/DDBJ databases">
        <title>Multicomponent nature underlies the extraordinary mechanical properties of spider dragline silk.</title>
        <authorList>
            <person name="Kono N."/>
            <person name="Nakamura H."/>
            <person name="Mori M."/>
            <person name="Yoshida Y."/>
            <person name="Ohtoshi R."/>
            <person name="Malay A.D."/>
            <person name="Moran D.A.P."/>
            <person name="Tomita M."/>
            <person name="Numata K."/>
            <person name="Arakawa K."/>
        </authorList>
    </citation>
    <scope>NUCLEOTIDE SEQUENCE</scope>
</reference>
<feature type="domain" description="Ionotropic glutamate receptor L-glutamate and glycine-binding" evidence="13">
    <location>
        <begin position="23"/>
        <end position="79"/>
    </location>
</feature>
<evidence type="ECO:0000256" key="2">
    <source>
        <dbReference type="ARBA" id="ARBA00022448"/>
    </source>
</evidence>
<keyword evidence="9" id="KW-0325">Glycoprotein</keyword>
<evidence type="ECO:0000256" key="4">
    <source>
        <dbReference type="ARBA" id="ARBA00022692"/>
    </source>
</evidence>
<dbReference type="SUPFAM" id="SSF53850">
    <property type="entry name" value="Periplasmic binding protein-like II"/>
    <property type="match status" value="1"/>
</dbReference>
<keyword evidence="10" id="KW-1071">Ligand-gated ion channel</keyword>
<evidence type="ECO:0000256" key="7">
    <source>
        <dbReference type="ARBA" id="ARBA00023136"/>
    </source>
</evidence>
<dbReference type="GO" id="GO:0005886">
    <property type="term" value="C:plasma membrane"/>
    <property type="evidence" value="ECO:0007669"/>
    <property type="project" value="UniProtKB-SubCell"/>
</dbReference>
<evidence type="ECO:0000256" key="6">
    <source>
        <dbReference type="ARBA" id="ARBA00023065"/>
    </source>
</evidence>
<keyword evidence="6" id="KW-0406">Ion transport</keyword>
<comment type="subcellular location">
    <subcellularLocation>
        <location evidence="1">Cell membrane</location>
        <topology evidence="1">Multi-pass membrane protein</topology>
    </subcellularLocation>
</comment>
<dbReference type="Gene3D" id="1.10.287.70">
    <property type="match status" value="1"/>
</dbReference>
<keyword evidence="3" id="KW-1003">Cell membrane</keyword>
<dbReference type="PANTHER" id="PTHR42643:SF30">
    <property type="entry name" value="IONOTROPIC RECEPTOR 40A-RELATED"/>
    <property type="match status" value="1"/>
</dbReference>
<dbReference type="InterPro" id="IPR019594">
    <property type="entry name" value="Glu/Gly-bd"/>
</dbReference>
<dbReference type="InterPro" id="IPR052192">
    <property type="entry name" value="Insect_Ionotropic_Sensory_Rcpt"/>
</dbReference>
<proteinExistence type="predicted"/>
<evidence type="ECO:0000256" key="1">
    <source>
        <dbReference type="ARBA" id="ARBA00004651"/>
    </source>
</evidence>
<feature type="transmembrane region" description="Helical" evidence="12">
    <location>
        <begin position="183"/>
        <end position="202"/>
    </location>
</feature>
<dbReference type="EMBL" id="BMAW01087552">
    <property type="protein sequence ID" value="GFS30350.1"/>
    <property type="molecule type" value="Genomic_DNA"/>
</dbReference>
<keyword evidence="7 12" id="KW-0472">Membrane</keyword>
<dbReference type="SMART" id="SM00918">
    <property type="entry name" value="Lig_chan-Glu_bd"/>
    <property type="match status" value="1"/>
</dbReference>
<evidence type="ECO:0000256" key="9">
    <source>
        <dbReference type="ARBA" id="ARBA00023180"/>
    </source>
</evidence>
<comment type="caution">
    <text evidence="14">The sequence shown here is derived from an EMBL/GenBank/DDBJ whole genome shotgun (WGS) entry which is preliminary data.</text>
</comment>
<keyword evidence="4 12" id="KW-0812">Transmembrane</keyword>
<evidence type="ECO:0000256" key="12">
    <source>
        <dbReference type="SAM" id="Phobius"/>
    </source>
</evidence>
<keyword evidence="2" id="KW-0813">Transport</keyword>
<dbReference type="GO" id="GO:0015276">
    <property type="term" value="F:ligand-gated monoatomic ion channel activity"/>
    <property type="evidence" value="ECO:0007669"/>
    <property type="project" value="InterPro"/>
</dbReference>